<evidence type="ECO:0000256" key="1">
    <source>
        <dbReference type="ARBA" id="ARBA00004651"/>
    </source>
</evidence>
<sequence>MKSIKTKLIVQVCAIVFVVCAGLGLISSIFAWSAMKNTIDEYMGRLSDSWATAIGNKVEADMAALRQLARRSVFSQNMPLSDKVSYLQPEVAANGSYRSLAIIDLAGTVQSTNGVTANVAGEDYFTAALQGTESVREPEFSAEAGALIQICTVPVFDAAGRVACVLMLTRDGTYLSSLAQQIRIGVEGGGTIFSAETGKTIGHRFPEKVVQGEDIIADSLENPALKETADCVRGIMARKTAVTSYTYEGVTKNCAYQPIPGTAWGLLLYQPQNENMDAVYRLIETIIGISALLFIAAGVCVFFYSGTFIRPIVLAAEQLRILESGDLHTLNAISRYTGRRDEIGRLAGSLSRHRDALTAFIGKTAAVANQVSAGSAQLSSTRQELSTGASAQAASTEEISASIEEMVSTIRQSMDASVKTGEIAKKAAEESSVGGSAVQQAVTAMNDIAAKIGIIRDIASQTNLLALNAAIEAARAGDSGKGFAVVASEVRKLAERSRHAAEEINDLSAATVNAAEKAQETILHIVPNINETALLVAGITESNRQQDQGAQQVDKAVVQLDSVVQRNAAASEEVAAMAAELSAHAAQLTKEIAFFKTARDGAAEEARA</sequence>
<dbReference type="eggNOG" id="COG0840">
    <property type="taxonomic scope" value="Bacteria"/>
</dbReference>
<keyword evidence="2" id="KW-1003">Cell membrane</keyword>
<dbReference type="PANTHER" id="PTHR43531">
    <property type="entry name" value="PROTEIN ICFG"/>
    <property type="match status" value="1"/>
</dbReference>
<dbReference type="AlphaFoldDB" id="F4LL33"/>
<keyword evidence="3" id="KW-0145">Chemotaxis</keyword>
<keyword evidence="4 9" id="KW-0812">Transmembrane</keyword>
<protein>
    <submittedName>
        <fullName evidence="12">Methyl-accepting chemotaxis sensory transducer</fullName>
    </submittedName>
</protein>
<gene>
    <name evidence="12" type="ordered locus">Trebr_2195</name>
</gene>
<dbReference type="HOGENOM" id="CLU_000445_107_12_12"/>
<dbReference type="InterPro" id="IPR004089">
    <property type="entry name" value="MCPsignal_dom"/>
</dbReference>
<keyword evidence="5 9" id="KW-1133">Transmembrane helix</keyword>
<feature type="domain" description="HAMP" evidence="11">
    <location>
        <begin position="306"/>
        <end position="362"/>
    </location>
</feature>
<dbReference type="GO" id="GO:0004888">
    <property type="term" value="F:transmembrane signaling receptor activity"/>
    <property type="evidence" value="ECO:0007669"/>
    <property type="project" value="TreeGrafter"/>
</dbReference>
<evidence type="ECO:0000313" key="12">
    <source>
        <dbReference type="EMBL" id="AEE17607.1"/>
    </source>
</evidence>
<dbReference type="Pfam" id="PF02743">
    <property type="entry name" value="dCache_1"/>
    <property type="match status" value="1"/>
</dbReference>
<dbReference type="GO" id="GO:0006935">
    <property type="term" value="P:chemotaxis"/>
    <property type="evidence" value="ECO:0007669"/>
    <property type="project" value="UniProtKB-KW"/>
</dbReference>
<keyword evidence="6 9" id="KW-0472">Membrane</keyword>
<evidence type="ECO:0000256" key="5">
    <source>
        <dbReference type="ARBA" id="ARBA00022989"/>
    </source>
</evidence>
<dbReference type="SMART" id="SM00283">
    <property type="entry name" value="MA"/>
    <property type="match status" value="1"/>
</dbReference>
<dbReference type="InterPro" id="IPR033479">
    <property type="entry name" value="dCache_1"/>
</dbReference>
<evidence type="ECO:0000256" key="7">
    <source>
        <dbReference type="ARBA" id="ARBA00029447"/>
    </source>
</evidence>
<dbReference type="STRING" id="906968.Trebr_2195"/>
<name>F4LL33_TREBD</name>
<evidence type="ECO:0000256" key="4">
    <source>
        <dbReference type="ARBA" id="ARBA00022692"/>
    </source>
</evidence>
<dbReference type="InterPro" id="IPR051310">
    <property type="entry name" value="MCP_chemotaxis"/>
</dbReference>
<evidence type="ECO:0000256" key="8">
    <source>
        <dbReference type="PROSITE-ProRule" id="PRU00284"/>
    </source>
</evidence>
<proteinExistence type="inferred from homology"/>
<dbReference type="PROSITE" id="PS50885">
    <property type="entry name" value="HAMP"/>
    <property type="match status" value="1"/>
</dbReference>
<dbReference type="Proteomes" id="UP000006546">
    <property type="component" value="Chromosome"/>
</dbReference>
<dbReference type="PROSITE" id="PS50111">
    <property type="entry name" value="CHEMOTAXIS_TRANSDUC_2"/>
    <property type="match status" value="1"/>
</dbReference>
<reference evidence="13" key="1">
    <citation type="submission" date="2011-04" db="EMBL/GenBank/DDBJ databases">
        <title>The complete genome of Treponema brennaborense DSM 12168.</title>
        <authorList>
            <person name="Lucas S."/>
            <person name="Han J."/>
            <person name="Lapidus A."/>
            <person name="Bruce D."/>
            <person name="Goodwin L."/>
            <person name="Pitluck S."/>
            <person name="Peters L."/>
            <person name="Kyrpides N."/>
            <person name="Mavromatis K."/>
            <person name="Ivanova N."/>
            <person name="Mikhailova N."/>
            <person name="Pagani I."/>
            <person name="Teshima H."/>
            <person name="Detter J.C."/>
            <person name="Tapia R."/>
            <person name="Han C."/>
            <person name="Land M."/>
            <person name="Hauser L."/>
            <person name="Markowitz V."/>
            <person name="Cheng J.-F."/>
            <person name="Hugenholtz P."/>
            <person name="Woyke T."/>
            <person name="Wu D."/>
            <person name="Gronow S."/>
            <person name="Wellnitz S."/>
            <person name="Brambilla E."/>
            <person name="Klenk H.-P."/>
            <person name="Eisen J.A."/>
        </authorList>
    </citation>
    <scope>NUCLEOTIDE SEQUENCE [LARGE SCALE GENOMIC DNA]</scope>
    <source>
        <strain evidence="13">DSM 12168 / CIP 105900 / DD5/3</strain>
    </source>
</reference>
<keyword evidence="13" id="KW-1185">Reference proteome</keyword>
<evidence type="ECO:0000259" key="11">
    <source>
        <dbReference type="PROSITE" id="PS50885"/>
    </source>
</evidence>
<evidence type="ECO:0000313" key="13">
    <source>
        <dbReference type="Proteomes" id="UP000006546"/>
    </source>
</evidence>
<dbReference type="SUPFAM" id="SSF58104">
    <property type="entry name" value="Methyl-accepting chemotaxis protein (MCP) signaling domain"/>
    <property type="match status" value="1"/>
</dbReference>
<evidence type="ECO:0000256" key="6">
    <source>
        <dbReference type="ARBA" id="ARBA00023136"/>
    </source>
</evidence>
<dbReference type="OrthoDB" id="9762005at2"/>
<organism evidence="12 13">
    <name type="scientific">Treponema brennaborense (strain DSM 12168 / CIP 105900 / DD5/3)</name>
    <dbReference type="NCBI Taxonomy" id="906968"/>
    <lineage>
        <taxon>Bacteria</taxon>
        <taxon>Pseudomonadati</taxon>
        <taxon>Spirochaetota</taxon>
        <taxon>Spirochaetia</taxon>
        <taxon>Spirochaetales</taxon>
        <taxon>Treponemataceae</taxon>
        <taxon>Treponema</taxon>
    </lineage>
</organism>
<feature type="transmembrane region" description="Helical" evidence="9">
    <location>
        <begin position="12"/>
        <end position="35"/>
    </location>
</feature>
<dbReference type="RefSeq" id="WP_013759309.1">
    <property type="nucleotide sequence ID" value="NC_015500.1"/>
</dbReference>
<dbReference type="CDD" id="cd12912">
    <property type="entry name" value="PDC2_MCP_like"/>
    <property type="match status" value="1"/>
</dbReference>
<dbReference type="PANTHER" id="PTHR43531:SF11">
    <property type="entry name" value="METHYL-ACCEPTING CHEMOTAXIS PROTEIN 3"/>
    <property type="match status" value="1"/>
</dbReference>
<evidence type="ECO:0000259" key="10">
    <source>
        <dbReference type="PROSITE" id="PS50111"/>
    </source>
</evidence>
<feature type="domain" description="Methyl-accepting transducer" evidence="10">
    <location>
        <begin position="367"/>
        <end position="582"/>
    </location>
</feature>
<dbReference type="Gene3D" id="1.10.287.950">
    <property type="entry name" value="Methyl-accepting chemotaxis protein"/>
    <property type="match status" value="1"/>
</dbReference>
<comment type="similarity">
    <text evidence="7">Belongs to the methyl-accepting chemotaxis (MCP) protein family.</text>
</comment>
<keyword evidence="8" id="KW-0807">Transducer</keyword>
<dbReference type="GO" id="GO:0005886">
    <property type="term" value="C:plasma membrane"/>
    <property type="evidence" value="ECO:0007669"/>
    <property type="project" value="UniProtKB-SubCell"/>
</dbReference>
<dbReference type="KEGG" id="tbe:Trebr_2195"/>
<feature type="transmembrane region" description="Helical" evidence="9">
    <location>
        <begin position="278"/>
        <end position="304"/>
    </location>
</feature>
<accession>F4LL33</accession>
<dbReference type="EMBL" id="CP002696">
    <property type="protein sequence ID" value="AEE17607.1"/>
    <property type="molecule type" value="Genomic_DNA"/>
</dbReference>
<dbReference type="InterPro" id="IPR003660">
    <property type="entry name" value="HAMP_dom"/>
</dbReference>
<dbReference type="Pfam" id="PF00015">
    <property type="entry name" value="MCPsignal"/>
    <property type="match status" value="1"/>
</dbReference>
<dbReference type="GO" id="GO:0007165">
    <property type="term" value="P:signal transduction"/>
    <property type="evidence" value="ECO:0007669"/>
    <property type="project" value="UniProtKB-KW"/>
</dbReference>
<comment type="subcellular location">
    <subcellularLocation>
        <location evidence="1">Cell membrane</location>
        <topology evidence="1">Multi-pass membrane protein</topology>
    </subcellularLocation>
</comment>
<evidence type="ECO:0000256" key="3">
    <source>
        <dbReference type="ARBA" id="ARBA00022500"/>
    </source>
</evidence>
<dbReference type="Gene3D" id="3.30.450.20">
    <property type="entry name" value="PAS domain"/>
    <property type="match status" value="1"/>
</dbReference>
<evidence type="ECO:0000256" key="2">
    <source>
        <dbReference type="ARBA" id="ARBA00022475"/>
    </source>
</evidence>
<evidence type="ECO:0000256" key="9">
    <source>
        <dbReference type="SAM" id="Phobius"/>
    </source>
</evidence>